<dbReference type="Proteomes" id="UP000184356">
    <property type="component" value="Unassembled WGS sequence"/>
</dbReference>
<evidence type="ECO:0000256" key="2">
    <source>
        <dbReference type="SAM" id="SignalP"/>
    </source>
</evidence>
<evidence type="ECO:0000313" key="3">
    <source>
        <dbReference type="EMBL" id="OJJ52007.1"/>
    </source>
</evidence>
<accession>A0A1L9SXZ3</accession>
<feature type="transmembrane region" description="Helical" evidence="1">
    <location>
        <begin position="62"/>
        <end position="83"/>
    </location>
</feature>
<sequence length="89" mass="10016">MHRWVGRMVIIHSVLHGAIAILGDGQPVQAIRQHYVPFLAACSMILIVPVTLHAVVRRYPQLAMKCHYLLGATGLASISYHVWMRRSKC</sequence>
<evidence type="ECO:0000256" key="1">
    <source>
        <dbReference type="SAM" id="Phobius"/>
    </source>
</evidence>
<keyword evidence="1" id="KW-0812">Transmembrane</keyword>
<evidence type="ECO:0000313" key="4">
    <source>
        <dbReference type="Proteomes" id="UP000184356"/>
    </source>
</evidence>
<dbReference type="EMBL" id="KV878607">
    <property type="protein sequence ID" value="OJJ52007.1"/>
    <property type="molecule type" value="Genomic_DNA"/>
</dbReference>
<dbReference type="RefSeq" id="XP_040695813.1">
    <property type="nucleotide sequence ID" value="XM_040840251.1"/>
</dbReference>
<gene>
    <name evidence="3" type="ORF">ASPSYDRAFT_1170965</name>
</gene>
<keyword evidence="2" id="KW-0732">Signal</keyword>
<dbReference type="AlphaFoldDB" id="A0A1L9SXZ3"/>
<name>A0A1L9SXZ3_9EURO</name>
<organism evidence="3 4">
    <name type="scientific">Aspergillus sydowii CBS 593.65</name>
    <dbReference type="NCBI Taxonomy" id="1036612"/>
    <lineage>
        <taxon>Eukaryota</taxon>
        <taxon>Fungi</taxon>
        <taxon>Dikarya</taxon>
        <taxon>Ascomycota</taxon>
        <taxon>Pezizomycotina</taxon>
        <taxon>Eurotiomycetes</taxon>
        <taxon>Eurotiomycetidae</taxon>
        <taxon>Eurotiales</taxon>
        <taxon>Aspergillaceae</taxon>
        <taxon>Aspergillus</taxon>
        <taxon>Aspergillus subgen. Nidulantes</taxon>
    </lineage>
</organism>
<feature type="transmembrane region" description="Helical" evidence="1">
    <location>
        <begin position="35"/>
        <end position="56"/>
    </location>
</feature>
<keyword evidence="4" id="KW-1185">Reference proteome</keyword>
<dbReference type="OrthoDB" id="3437351at2759"/>
<dbReference type="GeneID" id="63756324"/>
<reference evidence="4" key="1">
    <citation type="journal article" date="2017" name="Genome Biol.">
        <title>Comparative genomics reveals high biological diversity and specific adaptations in the industrially and medically important fungal genus Aspergillus.</title>
        <authorList>
            <person name="de Vries R.P."/>
            <person name="Riley R."/>
            <person name="Wiebenga A."/>
            <person name="Aguilar-Osorio G."/>
            <person name="Amillis S."/>
            <person name="Uchima C.A."/>
            <person name="Anderluh G."/>
            <person name="Asadollahi M."/>
            <person name="Askin M."/>
            <person name="Barry K."/>
            <person name="Battaglia E."/>
            <person name="Bayram O."/>
            <person name="Benocci T."/>
            <person name="Braus-Stromeyer S.A."/>
            <person name="Caldana C."/>
            <person name="Canovas D."/>
            <person name="Cerqueira G.C."/>
            <person name="Chen F."/>
            <person name="Chen W."/>
            <person name="Choi C."/>
            <person name="Clum A."/>
            <person name="Dos Santos R.A."/>
            <person name="Damasio A.R."/>
            <person name="Diallinas G."/>
            <person name="Emri T."/>
            <person name="Fekete E."/>
            <person name="Flipphi M."/>
            <person name="Freyberg S."/>
            <person name="Gallo A."/>
            <person name="Gournas C."/>
            <person name="Habgood R."/>
            <person name="Hainaut M."/>
            <person name="Harispe M.L."/>
            <person name="Henrissat B."/>
            <person name="Hilden K.S."/>
            <person name="Hope R."/>
            <person name="Hossain A."/>
            <person name="Karabika E."/>
            <person name="Karaffa L."/>
            <person name="Karanyi Z."/>
            <person name="Krasevec N."/>
            <person name="Kuo A."/>
            <person name="Kusch H."/>
            <person name="LaButti K."/>
            <person name="Lagendijk E.L."/>
            <person name="Lapidus A."/>
            <person name="Levasseur A."/>
            <person name="Lindquist E."/>
            <person name="Lipzen A."/>
            <person name="Logrieco A.F."/>
            <person name="MacCabe A."/>
            <person name="Maekelae M.R."/>
            <person name="Malavazi I."/>
            <person name="Melin P."/>
            <person name="Meyer V."/>
            <person name="Mielnichuk N."/>
            <person name="Miskei M."/>
            <person name="Molnar A.P."/>
            <person name="Mule G."/>
            <person name="Ngan C.Y."/>
            <person name="Orejas M."/>
            <person name="Orosz E."/>
            <person name="Ouedraogo J.P."/>
            <person name="Overkamp K.M."/>
            <person name="Park H.-S."/>
            <person name="Perrone G."/>
            <person name="Piumi F."/>
            <person name="Punt P.J."/>
            <person name="Ram A.F."/>
            <person name="Ramon A."/>
            <person name="Rauscher S."/>
            <person name="Record E."/>
            <person name="Riano-Pachon D.M."/>
            <person name="Robert V."/>
            <person name="Roehrig J."/>
            <person name="Ruller R."/>
            <person name="Salamov A."/>
            <person name="Salih N.S."/>
            <person name="Samson R.A."/>
            <person name="Sandor E."/>
            <person name="Sanguinetti M."/>
            <person name="Schuetze T."/>
            <person name="Sepcic K."/>
            <person name="Shelest E."/>
            <person name="Sherlock G."/>
            <person name="Sophianopoulou V."/>
            <person name="Squina F.M."/>
            <person name="Sun H."/>
            <person name="Susca A."/>
            <person name="Todd R.B."/>
            <person name="Tsang A."/>
            <person name="Unkles S.E."/>
            <person name="van de Wiele N."/>
            <person name="van Rossen-Uffink D."/>
            <person name="Oliveira J.V."/>
            <person name="Vesth T.C."/>
            <person name="Visser J."/>
            <person name="Yu J.-H."/>
            <person name="Zhou M."/>
            <person name="Andersen M.R."/>
            <person name="Archer D.B."/>
            <person name="Baker S.E."/>
            <person name="Benoit I."/>
            <person name="Brakhage A.A."/>
            <person name="Braus G.H."/>
            <person name="Fischer R."/>
            <person name="Frisvad J.C."/>
            <person name="Goldman G.H."/>
            <person name="Houbraken J."/>
            <person name="Oakley B."/>
            <person name="Pocsi I."/>
            <person name="Scazzocchio C."/>
            <person name="Seiboth B."/>
            <person name="vanKuyk P.A."/>
            <person name="Wortman J."/>
            <person name="Dyer P.S."/>
            <person name="Grigoriev I.V."/>
        </authorList>
    </citation>
    <scope>NUCLEOTIDE SEQUENCE [LARGE SCALE GENOMIC DNA]</scope>
    <source>
        <strain evidence="4">CBS 593.65</strain>
    </source>
</reference>
<keyword evidence="1" id="KW-0472">Membrane</keyword>
<feature type="signal peptide" evidence="2">
    <location>
        <begin position="1"/>
        <end position="20"/>
    </location>
</feature>
<dbReference type="VEuPathDB" id="FungiDB:ASPSYDRAFT_1170965"/>
<keyword evidence="1" id="KW-1133">Transmembrane helix</keyword>
<proteinExistence type="predicted"/>
<protein>
    <recommendedName>
        <fullName evidence="5">Ferric oxidoreductase domain-containing protein</fullName>
    </recommendedName>
</protein>
<feature type="chain" id="PRO_5009887581" description="Ferric oxidoreductase domain-containing protein" evidence="2">
    <location>
        <begin position="21"/>
        <end position="89"/>
    </location>
</feature>
<evidence type="ECO:0008006" key="5">
    <source>
        <dbReference type="Google" id="ProtNLM"/>
    </source>
</evidence>
<feature type="non-terminal residue" evidence="3">
    <location>
        <position position="89"/>
    </location>
</feature>